<dbReference type="RefSeq" id="WP_157859193.1">
    <property type="nucleotide sequence ID" value="NZ_JBIRWE010000001.1"/>
</dbReference>
<dbReference type="Proteomes" id="UP001611548">
    <property type="component" value="Unassembled WGS sequence"/>
</dbReference>
<name>A0ABW7UK06_9ACTN</name>
<proteinExistence type="predicted"/>
<gene>
    <name evidence="1" type="ORF">ACH429_02500</name>
</gene>
<comment type="caution">
    <text evidence="1">The sequence shown here is derived from an EMBL/GenBank/DDBJ whole genome shotgun (WGS) entry which is preliminary data.</text>
</comment>
<evidence type="ECO:0000313" key="2">
    <source>
        <dbReference type="Proteomes" id="UP001611548"/>
    </source>
</evidence>
<accession>A0ABW7UK06</accession>
<organism evidence="1 2">
    <name type="scientific">Streptomyces pathocidini</name>
    <dbReference type="NCBI Taxonomy" id="1650571"/>
    <lineage>
        <taxon>Bacteria</taxon>
        <taxon>Bacillati</taxon>
        <taxon>Actinomycetota</taxon>
        <taxon>Actinomycetes</taxon>
        <taxon>Kitasatosporales</taxon>
        <taxon>Streptomycetaceae</taxon>
        <taxon>Streptomyces</taxon>
    </lineage>
</organism>
<reference evidence="1 2" key="1">
    <citation type="submission" date="2024-10" db="EMBL/GenBank/DDBJ databases">
        <title>The Natural Products Discovery Center: Release of the First 8490 Sequenced Strains for Exploring Actinobacteria Biosynthetic Diversity.</title>
        <authorList>
            <person name="Kalkreuter E."/>
            <person name="Kautsar S.A."/>
            <person name="Yang D."/>
            <person name="Bader C.D."/>
            <person name="Teijaro C.N."/>
            <person name="Fluegel L."/>
            <person name="Davis C.M."/>
            <person name="Simpson J.R."/>
            <person name="Lauterbach L."/>
            <person name="Steele A.D."/>
            <person name="Gui C."/>
            <person name="Meng S."/>
            <person name="Li G."/>
            <person name="Viehrig K."/>
            <person name="Ye F."/>
            <person name="Su P."/>
            <person name="Kiefer A.F."/>
            <person name="Nichols A."/>
            <person name="Cepeda A.J."/>
            <person name="Yan W."/>
            <person name="Fan B."/>
            <person name="Jiang Y."/>
            <person name="Adhikari A."/>
            <person name="Zheng C.-J."/>
            <person name="Schuster L."/>
            <person name="Cowan T.M."/>
            <person name="Smanski M.J."/>
            <person name="Chevrette M.G."/>
            <person name="De Carvalho L.P.S."/>
            <person name="Shen B."/>
        </authorList>
    </citation>
    <scope>NUCLEOTIDE SEQUENCE [LARGE SCALE GENOMIC DNA]</scope>
    <source>
        <strain evidence="1 2">NPDC020327</strain>
    </source>
</reference>
<protein>
    <submittedName>
        <fullName evidence="1">Uncharacterized protein</fullName>
    </submittedName>
</protein>
<dbReference type="EMBL" id="JBIRWE010000001">
    <property type="protein sequence ID" value="MFI1963009.1"/>
    <property type="molecule type" value="Genomic_DNA"/>
</dbReference>
<evidence type="ECO:0000313" key="1">
    <source>
        <dbReference type="EMBL" id="MFI1963009.1"/>
    </source>
</evidence>
<keyword evidence="2" id="KW-1185">Reference proteome</keyword>
<sequence length="97" mass="10212">MTLITANPAGASALWDGNADKGLGVFAAVLCENGASSRIKNWGDSHGNFFEFHKIAGSDRCEGHSMAGAEGQLGNNKTLWFGWSSMTKTGDASTVFQ</sequence>